<comment type="caution">
    <text evidence="1">The sequence shown here is derived from an EMBL/GenBank/DDBJ whole genome shotgun (WGS) entry which is preliminary data.</text>
</comment>
<proteinExistence type="predicted"/>
<protein>
    <submittedName>
        <fullName evidence="1">Uncharacterized protein</fullName>
    </submittedName>
</protein>
<evidence type="ECO:0000313" key="2">
    <source>
        <dbReference type="Proteomes" id="UP000190827"/>
    </source>
</evidence>
<name>A0ABY1LFR5_9MICO</name>
<sequence length="309" mass="33932">MITSIEILGTEELLLQRNPRAAAVHQAIVARGREAVIALNERFADPSDDTAMKRLDTELEAIVERSVSEYVRQASGLFSAEDVDLWTAKITRVPGTYVGRAAAVGVPGALLLMESVESAESDENTTFVSLDDTLSNIAGYCQCGYATSRIVPRQLCRLCSGGVLIAWRTEENQVIATAPKVRSELHAVFEELLDELATIHLATGDASAETPARRRAGNAGITRVNETYAEEIAMLDLTRWRELSDLNQLSQITAVTAHAKHWSQWGLGSARLAMLAMQSDPEIQARMRRIAGSRPAPKPSLFERLFSRR</sequence>
<reference evidence="1 2" key="1">
    <citation type="submission" date="2017-02" db="EMBL/GenBank/DDBJ databases">
        <authorList>
            <person name="Varghese N."/>
            <person name="Submissions S."/>
        </authorList>
    </citation>
    <scope>NUCLEOTIDE SEQUENCE [LARGE SCALE GENOMIC DNA]</scope>
    <source>
        <strain evidence="1 2">VKM Ac-1787</strain>
    </source>
</reference>
<evidence type="ECO:0000313" key="1">
    <source>
        <dbReference type="EMBL" id="SKC36076.1"/>
    </source>
</evidence>
<organism evidence="1 2">
    <name type="scientific">Plantibacter cousiniae</name>
    <name type="common">nom. nud.</name>
    <dbReference type="NCBI Taxonomy" id="199709"/>
    <lineage>
        <taxon>Bacteria</taxon>
        <taxon>Bacillati</taxon>
        <taxon>Actinomycetota</taxon>
        <taxon>Actinomycetes</taxon>
        <taxon>Micrococcales</taxon>
        <taxon>Microbacteriaceae</taxon>
        <taxon>Plantibacter</taxon>
    </lineage>
</organism>
<keyword evidence="2" id="KW-1185">Reference proteome</keyword>
<dbReference type="Proteomes" id="UP000190827">
    <property type="component" value="Unassembled WGS sequence"/>
</dbReference>
<accession>A0ABY1LFR5</accession>
<dbReference type="EMBL" id="FUZO01000001">
    <property type="protein sequence ID" value="SKC36076.1"/>
    <property type="molecule type" value="Genomic_DNA"/>
</dbReference>
<dbReference type="RefSeq" id="WP_079704240.1">
    <property type="nucleotide sequence ID" value="NZ_FUZO01000001.1"/>
</dbReference>
<gene>
    <name evidence="1" type="ORF">SAMN06295973_0088</name>
</gene>